<evidence type="ECO:0008006" key="3">
    <source>
        <dbReference type="Google" id="ProtNLM"/>
    </source>
</evidence>
<dbReference type="EMBL" id="JBEPMM010000002">
    <property type="protein sequence ID" value="MET3691426.1"/>
    <property type="molecule type" value="Genomic_DNA"/>
</dbReference>
<keyword evidence="2" id="KW-1185">Reference proteome</keyword>
<accession>A0ABV2L3Q4</accession>
<comment type="caution">
    <text evidence="1">The sequence shown here is derived from an EMBL/GenBank/DDBJ whole genome shotgun (WGS) entry which is preliminary data.</text>
</comment>
<dbReference type="Proteomes" id="UP001549145">
    <property type="component" value="Unassembled WGS sequence"/>
</dbReference>
<gene>
    <name evidence="1" type="ORF">ABID43_000951</name>
</gene>
<reference evidence="1 2" key="1">
    <citation type="submission" date="2024-06" db="EMBL/GenBank/DDBJ databases">
        <title>Genomic Encyclopedia of Type Strains, Phase IV (KMG-IV): sequencing the most valuable type-strain genomes for metagenomic binning, comparative biology and taxonomic classification.</title>
        <authorList>
            <person name="Goeker M."/>
        </authorList>
    </citation>
    <scope>NUCLEOTIDE SEQUENCE [LARGE SCALE GENOMIC DNA]</scope>
    <source>
        <strain evidence="1 2">DSM 21331</strain>
    </source>
</reference>
<organism evidence="1 2">
    <name type="scientific">Methylobacterium goesingense</name>
    <dbReference type="NCBI Taxonomy" id="243690"/>
    <lineage>
        <taxon>Bacteria</taxon>
        <taxon>Pseudomonadati</taxon>
        <taxon>Pseudomonadota</taxon>
        <taxon>Alphaproteobacteria</taxon>
        <taxon>Hyphomicrobiales</taxon>
        <taxon>Methylobacteriaceae</taxon>
        <taxon>Methylobacterium</taxon>
    </lineage>
</organism>
<dbReference type="RefSeq" id="WP_238279432.1">
    <property type="nucleotide sequence ID" value="NZ_BPQL01000058.1"/>
</dbReference>
<name>A0ABV2L3Q4_9HYPH</name>
<sequence>MLTEPLDSKSGKTHLDIYDSQQRSTMASRLGVSEDRLKRAVRLVGSRITTLKSYLER</sequence>
<proteinExistence type="predicted"/>
<evidence type="ECO:0000313" key="1">
    <source>
        <dbReference type="EMBL" id="MET3691426.1"/>
    </source>
</evidence>
<protein>
    <recommendedName>
        <fullName evidence="3">DUF3606 domain-containing protein</fullName>
    </recommendedName>
</protein>
<evidence type="ECO:0000313" key="2">
    <source>
        <dbReference type="Proteomes" id="UP001549145"/>
    </source>
</evidence>